<dbReference type="InterPro" id="IPR011990">
    <property type="entry name" value="TPR-like_helical_dom_sf"/>
</dbReference>
<proteinExistence type="predicted"/>
<evidence type="ECO:0000313" key="4">
    <source>
        <dbReference type="EMBL" id="CAD9353287.1"/>
    </source>
</evidence>
<feature type="repeat" description="TPR" evidence="3">
    <location>
        <begin position="183"/>
        <end position="216"/>
    </location>
</feature>
<accession>A0A7S2ETJ5</accession>
<keyword evidence="1" id="KW-0677">Repeat</keyword>
<evidence type="ECO:0000256" key="3">
    <source>
        <dbReference type="PROSITE-ProRule" id="PRU00339"/>
    </source>
</evidence>
<dbReference type="EMBL" id="HBGN01035663">
    <property type="protein sequence ID" value="CAD9353287.1"/>
    <property type="molecule type" value="Transcribed_RNA"/>
</dbReference>
<name>A0A7S2ETJ5_9STRA</name>
<sequence length="296" mass="33664">MRIQVALIGHHHPDVATTLNNIGRQYVLDDKFDDALLCYEDALRIRCEKLGNDSLDYAATALNAGQILHQKREHDKALNLYFKFLRIVRAKFTNNHYVTDVLRSIAEIYKEKNFFDKAIAFYEESLESTKVVLGEYNSEVALIFARIGNIHFEQGNLDAALQAYSSGLRVERHLLHPDHPNIIMALTIIGEIYMQKSGWDDAARIYNEVLELQHSTFGVEHEDISSTLDAHGYWRQQNLERMRQAITTDDLMDTCVSNSALPTPVNKDHFSSSLPIELVSSAPEIFIEGTKVIAKT</sequence>
<feature type="repeat" description="TPR" evidence="3">
    <location>
        <begin position="16"/>
        <end position="49"/>
    </location>
</feature>
<dbReference type="Pfam" id="PF13424">
    <property type="entry name" value="TPR_12"/>
    <property type="match status" value="2"/>
</dbReference>
<reference evidence="4" key="1">
    <citation type="submission" date="2021-01" db="EMBL/GenBank/DDBJ databases">
        <authorList>
            <person name="Corre E."/>
            <person name="Pelletier E."/>
            <person name="Niang G."/>
            <person name="Scheremetjew M."/>
            <person name="Finn R."/>
            <person name="Kale V."/>
            <person name="Holt S."/>
            <person name="Cochrane G."/>
            <person name="Meng A."/>
            <person name="Brown T."/>
            <person name="Cohen L."/>
        </authorList>
    </citation>
    <scope>NUCLEOTIDE SEQUENCE</scope>
    <source>
        <strain evidence="4">Pop2</strain>
    </source>
</reference>
<dbReference type="SUPFAM" id="SSF48452">
    <property type="entry name" value="TPR-like"/>
    <property type="match status" value="1"/>
</dbReference>
<dbReference type="InterPro" id="IPR019734">
    <property type="entry name" value="TPR_rpt"/>
</dbReference>
<dbReference type="SMART" id="SM00028">
    <property type="entry name" value="TPR"/>
    <property type="match status" value="5"/>
</dbReference>
<gene>
    <name evidence="4" type="ORF">DBRI1063_LOCUS22904</name>
</gene>
<dbReference type="PROSITE" id="PS50005">
    <property type="entry name" value="TPR"/>
    <property type="match status" value="3"/>
</dbReference>
<dbReference type="PANTHER" id="PTHR45641">
    <property type="entry name" value="TETRATRICOPEPTIDE REPEAT PROTEIN (AFU_ORTHOLOGUE AFUA_6G03870)"/>
    <property type="match status" value="1"/>
</dbReference>
<organism evidence="4">
    <name type="scientific">Ditylum brightwellii</name>
    <dbReference type="NCBI Taxonomy" id="49249"/>
    <lineage>
        <taxon>Eukaryota</taxon>
        <taxon>Sar</taxon>
        <taxon>Stramenopiles</taxon>
        <taxon>Ochrophyta</taxon>
        <taxon>Bacillariophyta</taxon>
        <taxon>Mediophyceae</taxon>
        <taxon>Lithodesmiophycidae</taxon>
        <taxon>Lithodesmiales</taxon>
        <taxon>Lithodesmiaceae</taxon>
        <taxon>Ditylum</taxon>
    </lineage>
</organism>
<dbReference type="Gene3D" id="1.25.40.10">
    <property type="entry name" value="Tetratricopeptide repeat domain"/>
    <property type="match status" value="2"/>
</dbReference>
<evidence type="ECO:0000256" key="2">
    <source>
        <dbReference type="ARBA" id="ARBA00022803"/>
    </source>
</evidence>
<dbReference type="PANTHER" id="PTHR45641:SF19">
    <property type="entry name" value="NEPHROCYSTIN-3"/>
    <property type="match status" value="1"/>
</dbReference>
<evidence type="ECO:0008006" key="5">
    <source>
        <dbReference type="Google" id="ProtNLM"/>
    </source>
</evidence>
<dbReference type="AlphaFoldDB" id="A0A7S2ETJ5"/>
<keyword evidence="2 3" id="KW-0802">TPR repeat</keyword>
<protein>
    <recommendedName>
        <fullName evidence="5">Kinesin light chain</fullName>
    </recommendedName>
</protein>
<evidence type="ECO:0000256" key="1">
    <source>
        <dbReference type="ARBA" id="ARBA00022737"/>
    </source>
</evidence>
<feature type="repeat" description="TPR" evidence="3">
    <location>
        <begin position="141"/>
        <end position="174"/>
    </location>
</feature>